<gene>
    <name evidence="2" type="ORF">ECPE_LOCUS4555</name>
</gene>
<name>A0A183AC70_9TREM</name>
<dbReference type="Proteomes" id="UP000272942">
    <property type="component" value="Unassembled WGS sequence"/>
</dbReference>
<proteinExistence type="predicted"/>
<evidence type="ECO:0000313" key="4">
    <source>
        <dbReference type="WBParaSite" id="ECPE_0000456701-mRNA-1"/>
    </source>
</evidence>
<reference evidence="2 3" key="2">
    <citation type="submission" date="2018-11" db="EMBL/GenBank/DDBJ databases">
        <authorList>
            <consortium name="Pathogen Informatics"/>
        </authorList>
    </citation>
    <scope>NUCLEOTIDE SEQUENCE [LARGE SCALE GENOMIC DNA]</scope>
    <source>
        <strain evidence="2 3">Egypt</strain>
    </source>
</reference>
<evidence type="ECO:0000256" key="1">
    <source>
        <dbReference type="SAM" id="MobiDB-lite"/>
    </source>
</evidence>
<accession>A0A183AC70</accession>
<feature type="region of interest" description="Disordered" evidence="1">
    <location>
        <begin position="77"/>
        <end position="96"/>
    </location>
</feature>
<dbReference type="AlphaFoldDB" id="A0A183AC70"/>
<keyword evidence="3" id="KW-1185">Reference proteome</keyword>
<evidence type="ECO:0000313" key="2">
    <source>
        <dbReference type="EMBL" id="VDP72962.1"/>
    </source>
</evidence>
<dbReference type="EMBL" id="UZAN01041419">
    <property type="protein sequence ID" value="VDP72962.1"/>
    <property type="molecule type" value="Genomic_DNA"/>
</dbReference>
<reference evidence="4" key="1">
    <citation type="submission" date="2016-06" db="UniProtKB">
        <authorList>
            <consortium name="WormBaseParasite"/>
        </authorList>
    </citation>
    <scope>IDENTIFICATION</scope>
</reference>
<sequence>MNGQTPTRSFTQPVNVAPAYSLLRDVNGHPSKADVSVGRYTAVSKSVTKTNGTTKGVYPPATGRGALGTAIASTTIEANRRSQSQQNLGRTGTVCNSMQPQTDIECTGEQEHLFAMYDSTGLEDTCVNS</sequence>
<organism evidence="4">
    <name type="scientific">Echinostoma caproni</name>
    <dbReference type="NCBI Taxonomy" id="27848"/>
    <lineage>
        <taxon>Eukaryota</taxon>
        <taxon>Metazoa</taxon>
        <taxon>Spiralia</taxon>
        <taxon>Lophotrochozoa</taxon>
        <taxon>Platyhelminthes</taxon>
        <taxon>Trematoda</taxon>
        <taxon>Digenea</taxon>
        <taxon>Plagiorchiida</taxon>
        <taxon>Echinostomata</taxon>
        <taxon>Echinostomatoidea</taxon>
        <taxon>Echinostomatidae</taxon>
        <taxon>Echinostoma</taxon>
    </lineage>
</organism>
<protein>
    <submittedName>
        <fullName evidence="2 4">Uncharacterized protein</fullName>
    </submittedName>
</protein>
<evidence type="ECO:0000313" key="3">
    <source>
        <dbReference type="Proteomes" id="UP000272942"/>
    </source>
</evidence>
<dbReference type="WBParaSite" id="ECPE_0000456701-mRNA-1">
    <property type="protein sequence ID" value="ECPE_0000456701-mRNA-1"/>
    <property type="gene ID" value="ECPE_0000456701"/>
</dbReference>